<dbReference type="AlphaFoldDB" id="V6S572"/>
<keyword evidence="4" id="KW-1134">Transmembrane beta strand</keyword>
<keyword evidence="7" id="KW-0998">Cell outer membrane</keyword>
<evidence type="ECO:0000256" key="3">
    <source>
        <dbReference type="ARBA" id="ARBA00022448"/>
    </source>
</evidence>
<reference evidence="10 11" key="1">
    <citation type="journal article" date="2015" name="Stand. Genomic Sci.">
        <title>Genomic Encyclopedia of Bacterial and Archaeal Type Strains, Phase III: the genomes of soil and plant-associated and newly described type strains.</title>
        <authorList>
            <person name="Whitman W.B."/>
            <person name="Woyke T."/>
            <person name="Klenk H.P."/>
            <person name="Zhou Y."/>
            <person name="Lilburn T.G."/>
            <person name="Beck B.J."/>
            <person name="De Vos P."/>
            <person name="Vandamme P."/>
            <person name="Eisen J.A."/>
            <person name="Garrity G."/>
            <person name="Hugenholtz P."/>
            <person name="Kyrpides N.C."/>
        </authorList>
    </citation>
    <scope>NUCLEOTIDE SEQUENCE [LARGE SCALE GENOMIC DNA]</scope>
    <source>
        <strain evidence="10 11">CGMCC 1.7270</strain>
    </source>
</reference>
<protein>
    <submittedName>
        <fullName evidence="10">Outer membrane protein TolC</fullName>
    </submittedName>
</protein>
<evidence type="ECO:0000256" key="6">
    <source>
        <dbReference type="ARBA" id="ARBA00023136"/>
    </source>
</evidence>
<keyword evidence="3" id="KW-0813">Transport</keyword>
<dbReference type="GO" id="GO:0015288">
    <property type="term" value="F:porin activity"/>
    <property type="evidence" value="ECO:0007669"/>
    <property type="project" value="TreeGrafter"/>
</dbReference>
<sequence>MKKITFILLFLSGLSVSAQEIKTLTLKDALQYALENKSDAKKAKLSVENSNHQIAEVRSRALPQVNLNGGLTYNPILQQSALPGEIFGQPGAVVLVPFGQKWNSTATATLTQNLFDQSVFTGLKAAKTTREFYIINQQLTEEQLIEKVAGSYYQVYVYKQKLANAESNLANTKKVRDIIKGQFDNGLAKKIDLDRISVKVSNMESARQQLINAVQLQENTLKFFIGMPMEQAIQLPENTIEVTAEAFTEKVEMSKRTELALLKKQEQLYRFQKKSYLAEYYPTLSLNANYGYQGLGKEFPWGAKPADGVYWTDFSSIGLNMRINVFNGFSTRSKVRQAEVSLKKTEEDIKDTELALNYGFENAKTQINNSVINIKTQKENANLAQEVLNNTKNNYINGLASLTELLDAETALTEAQNNYTTAQLEYKLAEIQIIKSKGELKNLVN</sequence>
<dbReference type="InterPro" id="IPR051906">
    <property type="entry name" value="TolC-like"/>
</dbReference>
<comment type="caution">
    <text evidence="10">The sequence shown here is derived from an EMBL/GenBank/DDBJ whole genome shotgun (WGS) entry which is preliminary data.</text>
</comment>
<dbReference type="GO" id="GO:0015562">
    <property type="term" value="F:efflux transmembrane transporter activity"/>
    <property type="evidence" value="ECO:0007669"/>
    <property type="project" value="InterPro"/>
</dbReference>
<dbReference type="GO" id="GO:1990281">
    <property type="term" value="C:efflux pump complex"/>
    <property type="evidence" value="ECO:0007669"/>
    <property type="project" value="TreeGrafter"/>
</dbReference>
<comment type="subcellular location">
    <subcellularLocation>
        <location evidence="1">Cell outer membrane</location>
    </subcellularLocation>
</comment>
<evidence type="ECO:0000256" key="7">
    <source>
        <dbReference type="ARBA" id="ARBA00023237"/>
    </source>
</evidence>
<keyword evidence="11" id="KW-1185">Reference proteome</keyword>
<dbReference type="EMBL" id="VLKQ01000005">
    <property type="protein sequence ID" value="TWI12928.1"/>
    <property type="molecule type" value="Genomic_DNA"/>
</dbReference>
<dbReference type="Gene3D" id="1.20.1600.10">
    <property type="entry name" value="Outer membrane efflux proteins (OEP)"/>
    <property type="match status" value="1"/>
</dbReference>
<evidence type="ECO:0000256" key="8">
    <source>
        <dbReference type="SAM" id="Coils"/>
    </source>
</evidence>
<feature type="chain" id="PRO_5030178803" evidence="9">
    <location>
        <begin position="19"/>
        <end position="445"/>
    </location>
</feature>
<comment type="similarity">
    <text evidence="2">Belongs to the outer membrane factor (OMF) (TC 1.B.17) family.</text>
</comment>
<dbReference type="Proteomes" id="UP000319848">
    <property type="component" value="Unassembled WGS sequence"/>
</dbReference>
<accession>V6S572</accession>
<evidence type="ECO:0000313" key="11">
    <source>
        <dbReference type="Proteomes" id="UP000319848"/>
    </source>
</evidence>
<gene>
    <name evidence="10" type="ORF">IP98_01407</name>
</gene>
<name>V6S572_9FLAO</name>
<keyword evidence="8" id="KW-0175">Coiled coil</keyword>
<evidence type="ECO:0000256" key="4">
    <source>
        <dbReference type="ARBA" id="ARBA00022452"/>
    </source>
</evidence>
<keyword evidence="6" id="KW-0472">Membrane</keyword>
<dbReference type="RefSeq" id="WP_023569430.1">
    <property type="nucleotide sequence ID" value="NZ_AVBI01000001.1"/>
</dbReference>
<proteinExistence type="inferred from homology"/>
<evidence type="ECO:0000256" key="5">
    <source>
        <dbReference type="ARBA" id="ARBA00022692"/>
    </source>
</evidence>
<dbReference type="GO" id="GO:0009279">
    <property type="term" value="C:cell outer membrane"/>
    <property type="evidence" value="ECO:0007669"/>
    <property type="project" value="UniProtKB-SubCell"/>
</dbReference>
<dbReference type="PANTHER" id="PTHR30026:SF20">
    <property type="entry name" value="OUTER MEMBRANE PROTEIN TOLC"/>
    <property type="match status" value="1"/>
</dbReference>
<keyword evidence="9" id="KW-0732">Signal</keyword>
<organism evidence="10 11">
    <name type="scientific">Flavobacterium cauense R2A-7</name>
    <dbReference type="NCBI Taxonomy" id="1341154"/>
    <lineage>
        <taxon>Bacteria</taxon>
        <taxon>Pseudomonadati</taxon>
        <taxon>Bacteroidota</taxon>
        <taxon>Flavobacteriia</taxon>
        <taxon>Flavobacteriales</taxon>
        <taxon>Flavobacteriaceae</taxon>
        <taxon>Flavobacterium</taxon>
    </lineage>
</organism>
<dbReference type="Pfam" id="PF02321">
    <property type="entry name" value="OEP"/>
    <property type="match status" value="2"/>
</dbReference>
<evidence type="ECO:0000256" key="2">
    <source>
        <dbReference type="ARBA" id="ARBA00007613"/>
    </source>
</evidence>
<dbReference type="STRING" id="1341154.FCR2A7T_02390"/>
<evidence type="ECO:0000313" key="10">
    <source>
        <dbReference type="EMBL" id="TWI12928.1"/>
    </source>
</evidence>
<feature type="coiled-coil region" evidence="8">
    <location>
        <begin position="335"/>
        <end position="432"/>
    </location>
</feature>
<dbReference type="PANTHER" id="PTHR30026">
    <property type="entry name" value="OUTER MEMBRANE PROTEIN TOLC"/>
    <property type="match status" value="1"/>
</dbReference>
<keyword evidence="5" id="KW-0812">Transmembrane</keyword>
<dbReference type="InterPro" id="IPR003423">
    <property type="entry name" value="OMP_efflux"/>
</dbReference>
<dbReference type="OrthoDB" id="367883at2"/>
<feature type="signal peptide" evidence="9">
    <location>
        <begin position="1"/>
        <end position="18"/>
    </location>
</feature>
<evidence type="ECO:0000256" key="9">
    <source>
        <dbReference type="SAM" id="SignalP"/>
    </source>
</evidence>
<evidence type="ECO:0000256" key="1">
    <source>
        <dbReference type="ARBA" id="ARBA00004442"/>
    </source>
</evidence>
<dbReference type="SUPFAM" id="SSF56954">
    <property type="entry name" value="Outer membrane efflux proteins (OEP)"/>
    <property type="match status" value="1"/>
</dbReference>